<protein>
    <recommendedName>
        <fullName evidence="6">Large ribosomal subunit protein bL9c</fullName>
    </recommendedName>
</protein>
<dbReference type="GO" id="GO:0009507">
    <property type="term" value="C:chloroplast"/>
    <property type="evidence" value="ECO:0007669"/>
    <property type="project" value="UniProtKB-SubCell"/>
</dbReference>
<evidence type="ECO:0000256" key="6">
    <source>
        <dbReference type="HAMAP-Rule" id="MF_00503"/>
    </source>
</evidence>
<dbReference type="GO" id="GO:0003735">
    <property type="term" value="F:structural constituent of ribosome"/>
    <property type="evidence" value="ECO:0007669"/>
    <property type="project" value="InterPro"/>
</dbReference>
<keyword evidence="3 6" id="KW-0694">RNA-binding</keyword>
<dbReference type="AlphaFoldDB" id="A0A1G4NXQ2"/>
<evidence type="ECO:0000259" key="8">
    <source>
        <dbReference type="PROSITE" id="PS00651"/>
    </source>
</evidence>
<organism evidence="9">
    <name type="scientific">Scinaia undulata</name>
    <dbReference type="NCBI Taxonomy" id="1884664"/>
    <lineage>
        <taxon>Eukaryota</taxon>
        <taxon>Rhodophyta</taxon>
        <taxon>Florideophyceae</taxon>
        <taxon>Nemaliophycidae</taxon>
        <taxon>Nemaliales</taxon>
        <taxon>Scinaiaceae</taxon>
        <taxon>Scinaia</taxon>
    </lineage>
</organism>
<dbReference type="HAMAP" id="MF_00503">
    <property type="entry name" value="Ribosomal_bL9"/>
    <property type="match status" value="1"/>
</dbReference>
<dbReference type="InterPro" id="IPR036791">
    <property type="entry name" value="Ribosomal_bL9_C_sf"/>
</dbReference>
<keyword evidence="9" id="KW-0150">Chloroplast</keyword>
<keyword evidence="7" id="KW-0175">Coiled coil</keyword>
<sequence>MSIKNVKLILNQNINHLGSEGDIVHVSKGYARNYLLPSGIAEPITLAKIKYFDKLEKERKQNKKQERQKAEEAKEYLESIKKFTIKRKISSNDTIFGSVGERDIVEVINQTTGLNVQKYQLNLPELKTVGMHEIEINLMDDITVTIQLQILPETS</sequence>
<evidence type="ECO:0000256" key="2">
    <source>
        <dbReference type="ARBA" id="ARBA00022730"/>
    </source>
</evidence>
<dbReference type="InterPro" id="IPR000244">
    <property type="entry name" value="Ribosomal_bL9"/>
</dbReference>
<name>A0A1G4NXQ2_9FLOR</name>
<keyword evidence="2 6" id="KW-0699">rRNA-binding</keyword>
<dbReference type="PANTHER" id="PTHR21368">
    <property type="entry name" value="50S RIBOSOMAL PROTEIN L9"/>
    <property type="match status" value="1"/>
</dbReference>
<dbReference type="Pfam" id="PF03948">
    <property type="entry name" value="Ribosomal_L9_C"/>
    <property type="match status" value="1"/>
</dbReference>
<geneLocation type="chloroplast" evidence="9"/>
<dbReference type="InterPro" id="IPR020594">
    <property type="entry name" value="Ribosomal_bL9_bac/chp"/>
</dbReference>
<feature type="domain" description="Ribosomal protein L9" evidence="8">
    <location>
        <begin position="18"/>
        <end position="45"/>
    </location>
</feature>
<gene>
    <name evidence="6 9" type="primary">rpl9</name>
    <name evidence="9" type="ORF">J0081_214</name>
</gene>
<evidence type="ECO:0000313" key="9">
    <source>
        <dbReference type="EMBL" id="SCW23473.1"/>
    </source>
</evidence>
<dbReference type="PROSITE" id="PS00651">
    <property type="entry name" value="RIBOSOMAL_L9"/>
    <property type="match status" value="1"/>
</dbReference>
<evidence type="ECO:0000256" key="5">
    <source>
        <dbReference type="ARBA" id="ARBA00023274"/>
    </source>
</evidence>
<accession>A0A1G4NXQ2</accession>
<dbReference type="InterPro" id="IPR020070">
    <property type="entry name" value="Ribosomal_bL9_N"/>
</dbReference>
<feature type="coiled-coil region" evidence="7">
    <location>
        <begin position="48"/>
        <end position="80"/>
    </location>
</feature>
<dbReference type="SUPFAM" id="SSF55653">
    <property type="entry name" value="Ribosomal protein L9 C-domain"/>
    <property type="match status" value="1"/>
</dbReference>
<dbReference type="GO" id="GO:0019843">
    <property type="term" value="F:rRNA binding"/>
    <property type="evidence" value="ECO:0007669"/>
    <property type="project" value="UniProtKB-UniRule"/>
</dbReference>
<keyword evidence="5 6" id="KW-0687">Ribonucleoprotein</keyword>
<dbReference type="GO" id="GO:1990904">
    <property type="term" value="C:ribonucleoprotein complex"/>
    <property type="evidence" value="ECO:0007669"/>
    <property type="project" value="UniProtKB-KW"/>
</dbReference>
<dbReference type="InterPro" id="IPR036935">
    <property type="entry name" value="Ribosomal_bL9_N_sf"/>
</dbReference>
<evidence type="ECO:0000256" key="7">
    <source>
        <dbReference type="SAM" id="Coils"/>
    </source>
</evidence>
<dbReference type="Gene3D" id="3.40.5.10">
    <property type="entry name" value="Ribosomal protein L9, N-terminal domain"/>
    <property type="match status" value="1"/>
</dbReference>
<dbReference type="GeneID" id="30001033"/>
<dbReference type="SUPFAM" id="SSF55658">
    <property type="entry name" value="L9 N-domain-like"/>
    <property type="match status" value="1"/>
</dbReference>
<reference evidence="9" key="1">
    <citation type="submission" date="2016-10" db="EMBL/GenBank/DDBJ databases">
        <title>Chloroplast genomes as a tool to resolve red algal phylogenies: a case study in the Nemaliales.</title>
        <authorList>
            <person name="Costa J.F."/>
            <person name="Lin S.M."/>
            <person name="Macaya E.C."/>
            <person name="Fernandez-Garcia C."/>
            <person name="Verbruggen H."/>
        </authorList>
    </citation>
    <scope>NUCLEOTIDE SEQUENCE</scope>
    <source>
        <strain evidence="9">J.0081</strain>
    </source>
</reference>
<keyword evidence="9" id="KW-0934">Plastid</keyword>
<evidence type="ECO:0000256" key="3">
    <source>
        <dbReference type="ARBA" id="ARBA00022884"/>
    </source>
</evidence>
<dbReference type="RefSeq" id="YP_009315018.1">
    <property type="nucleotide sequence ID" value="NC_031664.1"/>
</dbReference>
<dbReference type="EMBL" id="LT622873">
    <property type="protein sequence ID" value="SCW23473.1"/>
    <property type="molecule type" value="Genomic_DNA"/>
</dbReference>
<keyword evidence="4 6" id="KW-0689">Ribosomal protein</keyword>
<dbReference type="GO" id="GO:0005840">
    <property type="term" value="C:ribosome"/>
    <property type="evidence" value="ECO:0007669"/>
    <property type="project" value="UniProtKB-KW"/>
</dbReference>
<evidence type="ECO:0000256" key="4">
    <source>
        <dbReference type="ARBA" id="ARBA00022980"/>
    </source>
</evidence>
<comment type="similarity">
    <text evidence="1 6">Belongs to the bacterial ribosomal protein bL9 family.</text>
</comment>
<reference evidence="9" key="2">
    <citation type="submission" date="2016-10" db="EMBL/GenBank/DDBJ databases">
        <authorList>
            <person name="de Groot N.N."/>
        </authorList>
    </citation>
    <scope>NUCLEOTIDE SEQUENCE</scope>
    <source>
        <strain evidence="9">J.0081</strain>
    </source>
</reference>
<dbReference type="InterPro" id="IPR009027">
    <property type="entry name" value="Ribosomal_bL9/RNase_H1_N"/>
</dbReference>
<evidence type="ECO:0000256" key="1">
    <source>
        <dbReference type="ARBA" id="ARBA00010605"/>
    </source>
</evidence>
<comment type="function">
    <text evidence="6">Binds to the 23S rRNA.</text>
</comment>
<dbReference type="GO" id="GO:0006412">
    <property type="term" value="P:translation"/>
    <property type="evidence" value="ECO:0007669"/>
    <property type="project" value="UniProtKB-UniRule"/>
</dbReference>
<comment type="subcellular location">
    <subcellularLocation>
        <location evidence="6">Plastid</location>
        <location evidence="6">Chloroplast</location>
    </subcellularLocation>
</comment>
<proteinExistence type="inferred from homology"/>
<dbReference type="NCBIfam" id="TIGR00158">
    <property type="entry name" value="L9"/>
    <property type="match status" value="1"/>
</dbReference>
<dbReference type="Gene3D" id="3.10.430.100">
    <property type="entry name" value="Ribosomal protein L9, C-terminal domain"/>
    <property type="match status" value="1"/>
</dbReference>
<dbReference type="InterPro" id="IPR020069">
    <property type="entry name" value="Ribosomal_bL9_C"/>
</dbReference>
<dbReference type="Pfam" id="PF01281">
    <property type="entry name" value="Ribosomal_L9_N"/>
    <property type="match status" value="1"/>
</dbReference>